<proteinExistence type="predicted"/>
<accession>A0A2T8FF85</accession>
<organism evidence="1 2">
    <name type="scientific">Nocardioides gansuensis</name>
    <dbReference type="NCBI Taxonomy" id="2138300"/>
    <lineage>
        <taxon>Bacteria</taxon>
        <taxon>Bacillati</taxon>
        <taxon>Actinomycetota</taxon>
        <taxon>Actinomycetes</taxon>
        <taxon>Propionibacteriales</taxon>
        <taxon>Nocardioidaceae</taxon>
        <taxon>Nocardioides</taxon>
    </lineage>
</organism>
<comment type="caution">
    <text evidence="1">The sequence shown here is derived from an EMBL/GenBank/DDBJ whole genome shotgun (WGS) entry which is preliminary data.</text>
</comment>
<sequence>MLGLACATVLGLGSAARADTWERDDAARDVRWASSNDPMGSDAPPLTGGVRNTVGDIRQVRYTYGHDRLRLVMELRRLVPHDRMPQYELSILRPDGKSHTGYFRYADGELIEGWWGPRSATATECGSRVVERETSRTLLIVVPAECFSVPRRVRVDAIVPHEAPLGTPDPGSRIFWDGANRDGDEFARRHVWSPWLERG</sequence>
<reference evidence="1 2" key="1">
    <citation type="submission" date="2018-04" db="EMBL/GenBank/DDBJ databases">
        <title>Genome of Nocardioides gansuensis WSJ-1.</title>
        <authorList>
            <person name="Wu S."/>
            <person name="Wang G."/>
        </authorList>
    </citation>
    <scope>NUCLEOTIDE SEQUENCE [LARGE SCALE GENOMIC DNA]</scope>
    <source>
        <strain evidence="1 2">WSJ-1</strain>
    </source>
</reference>
<gene>
    <name evidence="1" type="ORF">DDE18_01665</name>
</gene>
<keyword evidence="2" id="KW-1185">Reference proteome</keyword>
<evidence type="ECO:0000313" key="2">
    <source>
        <dbReference type="Proteomes" id="UP000246018"/>
    </source>
</evidence>
<dbReference type="AlphaFoldDB" id="A0A2T8FF85"/>
<name>A0A2T8FF85_9ACTN</name>
<protein>
    <submittedName>
        <fullName evidence="1">Uncharacterized protein</fullName>
    </submittedName>
</protein>
<dbReference type="EMBL" id="QDGZ01000001">
    <property type="protein sequence ID" value="PVG84357.1"/>
    <property type="molecule type" value="Genomic_DNA"/>
</dbReference>
<evidence type="ECO:0000313" key="1">
    <source>
        <dbReference type="EMBL" id="PVG84357.1"/>
    </source>
</evidence>
<dbReference type="Proteomes" id="UP000246018">
    <property type="component" value="Unassembled WGS sequence"/>
</dbReference>